<keyword evidence="2" id="KW-1185">Reference proteome</keyword>
<evidence type="ECO:0000313" key="2">
    <source>
        <dbReference type="Proteomes" id="UP000229433"/>
    </source>
</evidence>
<evidence type="ECO:0008006" key="3">
    <source>
        <dbReference type="Google" id="ProtNLM"/>
    </source>
</evidence>
<dbReference type="Proteomes" id="UP000229433">
    <property type="component" value="Unassembled WGS sequence"/>
</dbReference>
<gene>
    <name evidence="1" type="ORF">CJ305_17475</name>
</gene>
<accession>A0A2G1VMF0</accession>
<reference evidence="1 2" key="1">
    <citation type="submission" date="2017-08" db="EMBL/GenBank/DDBJ databases">
        <title>The whole genome shortgun sequences of strain Leeuwenhoekiella nanhaiensis G18 from the South China Sea.</title>
        <authorList>
            <person name="Liu Q."/>
        </authorList>
    </citation>
    <scope>NUCLEOTIDE SEQUENCE [LARGE SCALE GENOMIC DNA]</scope>
    <source>
        <strain evidence="1 2">G18</strain>
    </source>
</reference>
<sequence length="180" mass="19919">MNVLIGILAICYCNVDCNAQSKLATENPKTPQTVSENGFPITKTYFSIVHPIVTFSDSGRNFNFDSGYTVGFPTGINFLQSEKVAFSLEFVPFISAEDGTSKVSGLLFHPGVIYRNIAGFNFLTRLAYNTNGRYGITAVINRPIVKRDKVTYFLATPIPIRFGNELPTSVTFAFQFGILF</sequence>
<dbReference type="OrthoDB" id="662468at2"/>
<dbReference type="EMBL" id="NQXA01000024">
    <property type="protein sequence ID" value="PHQ27945.1"/>
    <property type="molecule type" value="Genomic_DNA"/>
</dbReference>
<evidence type="ECO:0000313" key="1">
    <source>
        <dbReference type="EMBL" id="PHQ27945.1"/>
    </source>
</evidence>
<protein>
    <recommendedName>
        <fullName evidence="3">Outer membrane protein beta-barrel domain-containing protein</fullName>
    </recommendedName>
</protein>
<dbReference type="AlphaFoldDB" id="A0A2G1VMF0"/>
<organism evidence="1 2">
    <name type="scientific">Leeuwenhoekiella nanhaiensis</name>
    <dbReference type="NCBI Taxonomy" id="1655491"/>
    <lineage>
        <taxon>Bacteria</taxon>
        <taxon>Pseudomonadati</taxon>
        <taxon>Bacteroidota</taxon>
        <taxon>Flavobacteriia</taxon>
        <taxon>Flavobacteriales</taxon>
        <taxon>Flavobacteriaceae</taxon>
        <taxon>Leeuwenhoekiella</taxon>
    </lineage>
</organism>
<name>A0A2G1VMF0_9FLAO</name>
<comment type="caution">
    <text evidence="1">The sequence shown here is derived from an EMBL/GenBank/DDBJ whole genome shotgun (WGS) entry which is preliminary data.</text>
</comment>
<proteinExistence type="predicted"/>